<dbReference type="PANTHER" id="PTHR43383:SF2">
    <property type="entry name" value="AMIDOHYDROLASE 2 FAMILY PROTEIN"/>
    <property type="match status" value="1"/>
</dbReference>
<proteinExistence type="predicted"/>
<dbReference type="Proteomes" id="UP000294744">
    <property type="component" value="Unassembled WGS sequence"/>
</dbReference>
<comment type="caution">
    <text evidence="2">The sequence shown here is derived from an EMBL/GenBank/DDBJ whole genome shotgun (WGS) entry which is preliminary data.</text>
</comment>
<accession>A0A4R4US42</accession>
<reference evidence="2 3" key="1">
    <citation type="submission" date="2019-03" db="EMBL/GenBank/DDBJ databases">
        <title>Draft genome sequences of novel Actinobacteria.</title>
        <authorList>
            <person name="Sahin N."/>
            <person name="Ay H."/>
            <person name="Saygin H."/>
        </authorList>
    </citation>
    <scope>NUCLEOTIDE SEQUENCE [LARGE SCALE GENOMIC DNA]</scope>
    <source>
        <strain evidence="2 3">16K404</strain>
    </source>
</reference>
<dbReference type="OrthoDB" id="8244441at2"/>
<dbReference type="Gene3D" id="3.20.20.140">
    <property type="entry name" value="Metal-dependent hydrolases"/>
    <property type="match status" value="1"/>
</dbReference>
<dbReference type="PANTHER" id="PTHR43383">
    <property type="entry name" value="NODULIN 6"/>
    <property type="match status" value="1"/>
</dbReference>
<sequence>MLVESLAAEIEGIALVDHHAHGVLPADPGRAEFEGLLTESDRAVPPWMTQFDSPLGFAVRRWCAPVLGLAPHTSPEEYLAVRRSLGWNEVTRRLLDASGVGCVLLETGLDSGLGVADLARLSGRPVHEVVRLEAVLEEVARSGVSAVELPSRFREALASRSPVGLKSIIAYRYGFDFDPEPPGEAEVVRAAGTWLQEGAPRVSDPVLLRFALWAGVERGLPIQLHTAYGDPDLELHRCDPLLLTRFIKNVEPHGVDLLLLHCYPFHRNAAYLAQVFPHVHFDVGLAINHTGARSEAVIAESLELAPFAKVLYSSDAWGLPELHHLGARLWRTGMSRVLARHVESGDWHLDDAVRVARMIGRDNAGRVYRLRDAPP</sequence>
<dbReference type="SUPFAM" id="SSF51556">
    <property type="entry name" value="Metallo-dependent hydrolases"/>
    <property type="match status" value="1"/>
</dbReference>
<evidence type="ECO:0000313" key="3">
    <source>
        <dbReference type="Proteomes" id="UP000294744"/>
    </source>
</evidence>
<name>A0A4R4US42_9PSEU</name>
<evidence type="ECO:0000313" key="2">
    <source>
        <dbReference type="EMBL" id="TDC91944.1"/>
    </source>
</evidence>
<feature type="domain" description="Amidohydrolase-related" evidence="1">
    <location>
        <begin position="209"/>
        <end position="370"/>
    </location>
</feature>
<dbReference type="GO" id="GO:0016787">
    <property type="term" value="F:hydrolase activity"/>
    <property type="evidence" value="ECO:0007669"/>
    <property type="project" value="UniProtKB-KW"/>
</dbReference>
<dbReference type="InterPro" id="IPR032466">
    <property type="entry name" value="Metal_Hydrolase"/>
</dbReference>
<dbReference type="InterPro" id="IPR006680">
    <property type="entry name" value="Amidohydro-rel"/>
</dbReference>
<evidence type="ECO:0000259" key="1">
    <source>
        <dbReference type="Pfam" id="PF04909"/>
    </source>
</evidence>
<dbReference type="AlphaFoldDB" id="A0A4R4US42"/>
<protein>
    <submittedName>
        <fullName evidence="2">Amidohydrolase</fullName>
    </submittedName>
</protein>
<gene>
    <name evidence="2" type="ORF">E1161_15160</name>
</gene>
<organism evidence="2 3">
    <name type="scientific">Saccharopolyspora aridisoli</name>
    <dbReference type="NCBI Taxonomy" id="2530385"/>
    <lineage>
        <taxon>Bacteria</taxon>
        <taxon>Bacillati</taxon>
        <taxon>Actinomycetota</taxon>
        <taxon>Actinomycetes</taxon>
        <taxon>Pseudonocardiales</taxon>
        <taxon>Pseudonocardiaceae</taxon>
        <taxon>Saccharopolyspora</taxon>
    </lineage>
</organism>
<dbReference type="Pfam" id="PF04909">
    <property type="entry name" value="Amidohydro_2"/>
    <property type="match status" value="1"/>
</dbReference>
<dbReference type="EMBL" id="SMKV01000016">
    <property type="protein sequence ID" value="TDC91944.1"/>
    <property type="molecule type" value="Genomic_DNA"/>
</dbReference>
<keyword evidence="2" id="KW-0378">Hydrolase</keyword>
<keyword evidence="3" id="KW-1185">Reference proteome</keyword>